<dbReference type="InterPro" id="IPR007361">
    <property type="entry name" value="DUF427"/>
</dbReference>
<proteinExistence type="predicted"/>
<organism evidence="3 4">
    <name type="scientific">Aminobacter anthyllidis</name>
    <dbReference type="NCBI Taxonomy" id="1035067"/>
    <lineage>
        <taxon>Bacteria</taxon>
        <taxon>Pseudomonadati</taxon>
        <taxon>Pseudomonadota</taxon>
        <taxon>Alphaproteobacteria</taxon>
        <taxon>Hyphomicrobiales</taxon>
        <taxon>Phyllobacteriaceae</taxon>
        <taxon>Aminobacter</taxon>
    </lineage>
</organism>
<feature type="region of interest" description="Disordered" evidence="1">
    <location>
        <begin position="122"/>
        <end position="155"/>
    </location>
</feature>
<feature type="compositionally biased region" description="Polar residues" evidence="1">
    <location>
        <begin position="122"/>
        <end position="131"/>
    </location>
</feature>
<dbReference type="PANTHER" id="PTHR34310">
    <property type="entry name" value="DUF427 DOMAIN PROTEIN (AFU_ORTHOLOGUE AFUA_3G02220)"/>
    <property type="match status" value="1"/>
</dbReference>
<reference evidence="3" key="2">
    <citation type="submission" date="2021-03" db="EMBL/GenBank/DDBJ databases">
        <authorList>
            <person name="Artuso I."/>
            <person name="Turrini P."/>
            <person name="Pirolo M."/>
            <person name="Lugli G.A."/>
            <person name="Ventura M."/>
            <person name="Visca P."/>
        </authorList>
    </citation>
    <scope>NUCLEOTIDE SEQUENCE</scope>
    <source>
        <strain evidence="3">LMG 26462</strain>
    </source>
</reference>
<comment type="caution">
    <text evidence="3">The sequence shown here is derived from an EMBL/GenBank/DDBJ whole genome shotgun (WGS) entry which is preliminary data.</text>
</comment>
<accession>A0A9X1AGA7</accession>
<keyword evidence="4" id="KW-1185">Reference proteome</keyword>
<dbReference type="InterPro" id="IPR038694">
    <property type="entry name" value="DUF427_sf"/>
</dbReference>
<evidence type="ECO:0000313" key="3">
    <source>
        <dbReference type="EMBL" id="MBT1159430.1"/>
    </source>
</evidence>
<dbReference type="AlphaFoldDB" id="A0A9X1AGA7"/>
<sequence>METEQPNISTFSGTVTVTFSDAVVASTTEARIVCVDGEPGVFYVPFKDVYFEMLTAMDKTIYRPDWGVAHFWSISAAGEAADNFMWAYLSPEPPAAALANHGAFNPEVSLISAVPSEQGMHSTKFPSVSYSDQKRGTVMKPQEMKSRDKPSLPTDDELVKHLVETSDLSPLQAQDLIRLHGRDRFKLDNLAKSFKAES</sequence>
<evidence type="ECO:0000259" key="2">
    <source>
        <dbReference type="Pfam" id="PF04248"/>
    </source>
</evidence>
<feature type="domain" description="DUF427" evidence="2">
    <location>
        <begin position="15"/>
        <end position="106"/>
    </location>
</feature>
<dbReference type="RefSeq" id="WP_214393272.1">
    <property type="nucleotide sequence ID" value="NZ_JAFLWW010000011.1"/>
</dbReference>
<dbReference type="EMBL" id="JAFLWW010000011">
    <property type="protein sequence ID" value="MBT1159430.1"/>
    <property type="molecule type" value="Genomic_DNA"/>
</dbReference>
<protein>
    <submittedName>
        <fullName evidence="3">DUF427 domain-containing protein</fullName>
    </submittedName>
</protein>
<evidence type="ECO:0000256" key="1">
    <source>
        <dbReference type="SAM" id="MobiDB-lite"/>
    </source>
</evidence>
<dbReference type="Proteomes" id="UP001138921">
    <property type="component" value="Unassembled WGS sequence"/>
</dbReference>
<reference evidence="3" key="1">
    <citation type="journal article" date="2021" name="Microorganisms">
        <title>Phylogenomic Reconstruction and Metabolic Potential of the Genus Aminobacter.</title>
        <authorList>
            <person name="Artuso I."/>
            <person name="Turrini P."/>
            <person name="Pirolo M."/>
            <person name="Lugli G.A."/>
            <person name="Ventura M."/>
            <person name="Visca P."/>
        </authorList>
    </citation>
    <scope>NUCLEOTIDE SEQUENCE</scope>
    <source>
        <strain evidence="3">LMG 26462</strain>
    </source>
</reference>
<evidence type="ECO:0000313" key="4">
    <source>
        <dbReference type="Proteomes" id="UP001138921"/>
    </source>
</evidence>
<dbReference type="PANTHER" id="PTHR34310:SF8">
    <property type="entry name" value="CONSERVED PROTEIN"/>
    <property type="match status" value="1"/>
</dbReference>
<name>A0A9X1AGA7_9HYPH</name>
<dbReference type="Pfam" id="PF04248">
    <property type="entry name" value="NTP_transf_9"/>
    <property type="match status" value="1"/>
</dbReference>
<dbReference type="Gene3D" id="2.170.150.40">
    <property type="entry name" value="Domain of unknown function (DUF427)"/>
    <property type="match status" value="1"/>
</dbReference>
<gene>
    <name evidence="3" type="ORF">J1C56_28065</name>
</gene>